<evidence type="ECO:0000256" key="12">
    <source>
        <dbReference type="SAM" id="SignalP"/>
    </source>
</evidence>
<dbReference type="InterPro" id="IPR036942">
    <property type="entry name" value="Beta-barrel_TonB_sf"/>
</dbReference>
<proteinExistence type="inferred from homology"/>
<dbReference type="InterPro" id="IPR037066">
    <property type="entry name" value="Plug_dom_sf"/>
</dbReference>
<dbReference type="AlphaFoldDB" id="A0A6J4NUX9"/>
<organism evidence="15">
    <name type="scientific">uncultured Pyrinomonadaceae bacterium</name>
    <dbReference type="NCBI Taxonomy" id="2283094"/>
    <lineage>
        <taxon>Bacteria</taxon>
        <taxon>Pseudomonadati</taxon>
        <taxon>Acidobacteriota</taxon>
        <taxon>Blastocatellia</taxon>
        <taxon>Blastocatellales</taxon>
        <taxon>Pyrinomonadaceae</taxon>
        <taxon>environmental samples</taxon>
    </lineage>
</organism>
<keyword evidence="3 10" id="KW-1134">Transmembrane beta strand</keyword>
<feature type="domain" description="TonB-dependent receptor-like beta-barrel" evidence="13">
    <location>
        <begin position="292"/>
        <end position="737"/>
    </location>
</feature>
<evidence type="ECO:0000256" key="1">
    <source>
        <dbReference type="ARBA" id="ARBA00004571"/>
    </source>
</evidence>
<evidence type="ECO:0000256" key="2">
    <source>
        <dbReference type="ARBA" id="ARBA00022448"/>
    </source>
</evidence>
<gene>
    <name evidence="15" type="ORF">AVDCRST_MAG74-1497</name>
</gene>
<evidence type="ECO:0000256" key="8">
    <source>
        <dbReference type="ARBA" id="ARBA00023170"/>
    </source>
</evidence>
<dbReference type="SUPFAM" id="SSF49464">
    <property type="entry name" value="Carboxypeptidase regulatory domain-like"/>
    <property type="match status" value="1"/>
</dbReference>
<feature type="chain" id="PRO_5026840147" evidence="12">
    <location>
        <begin position="22"/>
        <end position="785"/>
    </location>
</feature>
<name>A0A6J4NUX9_9BACT</name>
<keyword evidence="5 12" id="KW-0732">Signal</keyword>
<reference evidence="15" key="1">
    <citation type="submission" date="2020-02" db="EMBL/GenBank/DDBJ databases">
        <authorList>
            <person name="Meier V. D."/>
        </authorList>
    </citation>
    <scope>NUCLEOTIDE SEQUENCE</scope>
    <source>
        <strain evidence="15">AVDCRST_MAG74</strain>
    </source>
</reference>
<comment type="similarity">
    <text evidence="10 11">Belongs to the TonB-dependent receptor family.</text>
</comment>
<dbReference type="InterPro" id="IPR012910">
    <property type="entry name" value="Plug_dom"/>
</dbReference>
<sequence length="785" mass="87645">MRIVTFSAVLLSLLFALSIRAQNTRTFSGAVITQQFELIPGVSIEIETSGEKITATTDAEGAFSVQVPNESISVKFSGNNIAPVTRIFAANDTLVRLQIKTSFVVRPINENVTIEANTITPEVEFRNDSVYKNTLFGRDDQLIQTLNAGINAGQHEGGGKSLEIRRFGFNTDHGGVNGGVKILVDNIQQNQGTQGHGQGYLGNLKSLSPELVENISIINGPFSAAYGDFSGLGVVQIRQRESLPNKFTARIQGGSFNTGRGFFAYSPQIKDVSAFIAYEPSYTDGPFENPLRYRRDNFTGNFTWKYKDNEAVGFKFNVGRNDFTSSGQIPLDEVFAGRLDRFGFIDPENGGKVELGTVGAYFRKEWNSGATFKADAFVGRSLFDLWSNFTFFLADPLYGDEIQQHDSRLQEGANVQYLHPYKFFGTQAIVTVGSNFHFNQINVGLYPSIARNPNRKFLPENLSNPDVLLTSAQANVNNYAGYVQNGMDFFNGHLHVEAGLRWDYFSFDVDGFELSDTETILRGKESAARFQPKLAVAWAPFERFPMTFYGNYGRGIASQDARGVVRNPDAPKISTTDFYQTGTSYNTRRFSATSSFFFIDRSNEQVYIPDDGSIEFAGRSRSYGIEAKTSLRINRFLSFNGGLTQVLKAFYPGEFFEANNSRRRVSIDSAPKTVANGSFVLSELGGFNSSLSWRHISNYRLDGEDDAIRAAGHDVVDFSISKRLRRWIDLNFSVDNLFNKRYFETQNFFESRICPTCEPFERIHATPGYPTTFNVGVTFRLGAKE</sequence>
<dbReference type="EMBL" id="CADCUR010000115">
    <property type="protein sequence ID" value="CAA9397920.1"/>
    <property type="molecule type" value="Genomic_DNA"/>
</dbReference>
<evidence type="ECO:0000259" key="13">
    <source>
        <dbReference type="Pfam" id="PF00593"/>
    </source>
</evidence>
<dbReference type="GO" id="GO:0015344">
    <property type="term" value="F:siderophore uptake transmembrane transporter activity"/>
    <property type="evidence" value="ECO:0007669"/>
    <property type="project" value="TreeGrafter"/>
</dbReference>
<evidence type="ECO:0000259" key="14">
    <source>
        <dbReference type="Pfam" id="PF07715"/>
    </source>
</evidence>
<keyword evidence="8 15" id="KW-0675">Receptor</keyword>
<evidence type="ECO:0000256" key="3">
    <source>
        <dbReference type="ARBA" id="ARBA00022452"/>
    </source>
</evidence>
<dbReference type="InterPro" id="IPR039426">
    <property type="entry name" value="TonB-dep_rcpt-like"/>
</dbReference>
<feature type="domain" description="TonB-dependent receptor plug" evidence="14">
    <location>
        <begin position="141"/>
        <end position="234"/>
    </location>
</feature>
<dbReference type="PANTHER" id="PTHR30069">
    <property type="entry name" value="TONB-DEPENDENT OUTER MEMBRANE RECEPTOR"/>
    <property type="match status" value="1"/>
</dbReference>
<keyword evidence="7 10" id="KW-0472">Membrane</keyword>
<keyword evidence="9 10" id="KW-0998">Cell outer membrane</keyword>
<dbReference type="PANTHER" id="PTHR30069:SF29">
    <property type="entry name" value="HEMOGLOBIN AND HEMOGLOBIN-HAPTOGLOBIN-BINDING PROTEIN 1-RELATED"/>
    <property type="match status" value="1"/>
</dbReference>
<feature type="signal peptide" evidence="12">
    <location>
        <begin position="1"/>
        <end position="21"/>
    </location>
</feature>
<evidence type="ECO:0000256" key="4">
    <source>
        <dbReference type="ARBA" id="ARBA00022692"/>
    </source>
</evidence>
<accession>A0A6J4NUX9</accession>
<dbReference type="InterPro" id="IPR000531">
    <property type="entry name" value="Beta-barrel_TonB"/>
</dbReference>
<keyword evidence="2 10" id="KW-0813">Transport</keyword>
<dbReference type="Pfam" id="PF00593">
    <property type="entry name" value="TonB_dep_Rec_b-barrel"/>
    <property type="match status" value="1"/>
</dbReference>
<evidence type="ECO:0000256" key="5">
    <source>
        <dbReference type="ARBA" id="ARBA00022729"/>
    </source>
</evidence>
<dbReference type="GO" id="GO:0009279">
    <property type="term" value="C:cell outer membrane"/>
    <property type="evidence" value="ECO:0007669"/>
    <property type="project" value="UniProtKB-SubCell"/>
</dbReference>
<dbReference type="PROSITE" id="PS52016">
    <property type="entry name" value="TONB_DEPENDENT_REC_3"/>
    <property type="match status" value="1"/>
</dbReference>
<dbReference type="Pfam" id="PF07715">
    <property type="entry name" value="Plug"/>
    <property type="match status" value="1"/>
</dbReference>
<dbReference type="Gene3D" id="2.170.130.10">
    <property type="entry name" value="TonB-dependent receptor, plug domain"/>
    <property type="match status" value="1"/>
</dbReference>
<keyword evidence="4 10" id="KW-0812">Transmembrane</keyword>
<comment type="subcellular location">
    <subcellularLocation>
        <location evidence="1 10">Cell outer membrane</location>
        <topology evidence="1 10">Multi-pass membrane protein</topology>
    </subcellularLocation>
</comment>
<dbReference type="InterPro" id="IPR008969">
    <property type="entry name" value="CarboxyPept-like_regulatory"/>
</dbReference>
<dbReference type="Gene3D" id="2.40.170.20">
    <property type="entry name" value="TonB-dependent receptor, beta-barrel domain"/>
    <property type="match status" value="1"/>
</dbReference>
<evidence type="ECO:0000256" key="6">
    <source>
        <dbReference type="ARBA" id="ARBA00023077"/>
    </source>
</evidence>
<evidence type="ECO:0000256" key="7">
    <source>
        <dbReference type="ARBA" id="ARBA00023136"/>
    </source>
</evidence>
<evidence type="ECO:0000256" key="10">
    <source>
        <dbReference type="PROSITE-ProRule" id="PRU01360"/>
    </source>
</evidence>
<dbReference type="GO" id="GO:0044718">
    <property type="term" value="P:siderophore transmembrane transport"/>
    <property type="evidence" value="ECO:0007669"/>
    <property type="project" value="TreeGrafter"/>
</dbReference>
<evidence type="ECO:0000256" key="9">
    <source>
        <dbReference type="ARBA" id="ARBA00023237"/>
    </source>
</evidence>
<dbReference type="SUPFAM" id="SSF56935">
    <property type="entry name" value="Porins"/>
    <property type="match status" value="1"/>
</dbReference>
<evidence type="ECO:0000313" key="15">
    <source>
        <dbReference type="EMBL" id="CAA9397920.1"/>
    </source>
</evidence>
<keyword evidence="6 11" id="KW-0798">TonB box</keyword>
<evidence type="ECO:0000256" key="11">
    <source>
        <dbReference type="RuleBase" id="RU003357"/>
    </source>
</evidence>
<protein>
    <submittedName>
        <fullName evidence="15">Outer membrane receptor proteins, mostly Fe transport</fullName>
    </submittedName>
</protein>